<dbReference type="SMART" id="SM00533">
    <property type="entry name" value="MUTSd"/>
    <property type="match status" value="1"/>
</dbReference>
<dbReference type="Gene3D" id="3.40.1170.10">
    <property type="entry name" value="DNA repair protein MutS, domain I"/>
    <property type="match status" value="1"/>
</dbReference>
<dbReference type="PANTHER" id="PTHR11361:SF34">
    <property type="entry name" value="DNA MISMATCH REPAIR PROTEIN MSH1, MITOCHONDRIAL"/>
    <property type="match status" value="1"/>
</dbReference>
<dbReference type="Pfam" id="PF00488">
    <property type="entry name" value="MutS_V"/>
    <property type="match status" value="1"/>
</dbReference>
<dbReference type="PANTHER" id="PTHR11361">
    <property type="entry name" value="DNA MISMATCH REPAIR PROTEIN MUTS FAMILY MEMBER"/>
    <property type="match status" value="1"/>
</dbReference>
<dbReference type="InterPro" id="IPR036187">
    <property type="entry name" value="DNA_mismatch_repair_MutS_sf"/>
</dbReference>
<dbReference type="Gene3D" id="3.40.50.300">
    <property type="entry name" value="P-loop containing nucleotide triphosphate hydrolases"/>
    <property type="match status" value="1"/>
</dbReference>
<keyword evidence="3 9" id="KW-0547">Nucleotide-binding</keyword>
<dbReference type="InterPro" id="IPR027417">
    <property type="entry name" value="P-loop_NTPase"/>
</dbReference>
<keyword evidence="13" id="KW-1185">Reference proteome</keyword>
<evidence type="ECO:0000256" key="9">
    <source>
        <dbReference type="HAMAP-Rule" id="MF_00096"/>
    </source>
</evidence>
<dbReference type="InterPro" id="IPR000432">
    <property type="entry name" value="DNA_mismatch_repair_MutS_C"/>
</dbReference>
<evidence type="ECO:0000256" key="1">
    <source>
        <dbReference type="ARBA" id="ARBA00006271"/>
    </source>
</evidence>
<dbReference type="GO" id="GO:0140664">
    <property type="term" value="F:ATP-dependent DNA damage sensor activity"/>
    <property type="evidence" value="ECO:0007669"/>
    <property type="project" value="InterPro"/>
</dbReference>
<dbReference type="SUPFAM" id="SSF52540">
    <property type="entry name" value="P-loop containing nucleoside triphosphate hydrolases"/>
    <property type="match status" value="1"/>
</dbReference>
<dbReference type="InterPro" id="IPR007696">
    <property type="entry name" value="DNA_mismatch_repair_MutS_core"/>
</dbReference>
<dbReference type="SUPFAM" id="SSF48334">
    <property type="entry name" value="DNA repair protein MutS, domain III"/>
    <property type="match status" value="1"/>
</dbReference>
<evidence type="ECO:0000256" key="3">
    <source>
        <dbReference type="ARBA" id="ARBA00022741"/>
    </source>
</evidence>
<dbReference type="Proteomes" id="UP001057291">
    <property type="component" value="Unassembled WGS sequence"/>
</dbReference>
<keyword evidence="7 9" id="KW-0234">DNA repair</keyword>
<evidence type="ECO:0000256" key="5">
    <source>
        <dbReference type="ARBA" id="ARBA00022840"/>
    </source>
</evidence>
<dbReference type="FunFam" id="1.10.1420.10:FF:000007">
    <property type="entry name" value="DNA mismatch repair protein MutS"/>
    <property type="match status" value="1"/>
</dbReference>
<dbReference type="InterPro" id="IPR005748">
    <property type="entry name" value="DNA_mismatch_repair_MutS"/>
</dbReference>
<dbReference type="RefSeq" id="WP_282200850.1">
    <property type="nucleotide sequence ID" value="NZ_BOQE01000001.1"/>
</dbReference>
<protein>
    <recommendedName>
        <fullName evidence="2 9">DNA mismatch repair protein MutS</fullName>
    </recommendedName>
</protein>
<dbReference type="GO" id="GO:0005524">
    <property type="term" value="F:ATP binding"/>
    <property type="evidence" value="ECO:0007669"/>
    <property type="project" value="UniProtKB-UniRule"/>
</dbReference>
<dbReference type="AlphaFoldDB" id="A0AAV4LJH5"/>
<evidence type="ECO:0000259" key="11">
    <source>
        <dbReference type="PROSITE" id="PS00486"/>
    </source>
</evidence>
<feature type="domain" description="DNA mismatch repair proteins mutS family" evidence="11">
    <location>
        <begin position="692"/>
        <end position="708"/>
    </location>
</feature>
<dbReference type="Gene3D" id="3.30.420.110">
    <property type="entry name" value="MutS, connector domain"/>
    <property type="match status" value="1"/>
</dbReference>
<dbReference type="HAMAP" id="MF_00096">
    <property type="entry name" value="MutS"/>
    <property type="match status" value="1"/>
</dbReference>
<keyword evidence="5 9" id="KW-0067">ATP-binding</keyword>
<dbReference type="GO" id="GO:0003684">
    <property type="term" value="F:damaged DNA binding"/>
    <property type="evidence" value="ECO:0007669"/>
    <property type="project" value="UniProtKB-UniRule"/>
</dbReference>
<dbReference type="InterPro" id="IPR036678">
    <property type="entry name" value="MutS_con_dom_sf"/>
</dbReference>
<dbReference type="SUPFAM" id="SSF55271">
    <property type="entry name" value="DNA repair protein MutS, domain I"/>
    <property type="match status" value="1"/>
</dbReference>
<dbReference type="SUPFAM" id="SSF53150">
    <property type="entry name" value="DNA repair protein MutS, domain II"/>
    <property type="match status" value="1"/>
</dbReference>
<dbReference type="InterPro" id="IPR017261">
    <property type="entry name" value="DNA_mismatch_repair_MutS/MSH"/>
</dbReference>
<evidence type="ECO:0000256" key="6">
    <source>
        <dbReference type="ARBA" id="ARBA00023125"/>
    </source>
</evidence>
<feature type="binding site" evidence="9">
    <location>
        <begin position="618"/>
        <end position="625"/>
    </location>
    <ligand>
        <name>ATP</name>
        <dbReference type="ChEBI" id="CHEBI:30616"/>
    </ligand>
</feature>
<sequence length="916" mass="102715">MARYTPMIEQYLSIKKQAADALLFFRLGDFYELFFDDAIIASRELEITLTGRDGGQNERIPMCGVPHHSSDSYIQRLVEKGYKVAICEQVEDPAAAKGIVRREIIRVVTPGTIMEGKNLSEKTNLFLAAVVSSGDLWGSAFCDLSTGEFYVAETDEASFYDDMLRLSPSEVIVYKQDIQAEPFKRLAAMISCVFTEVSIDMLAGLRPLEKLHKHYGVITLESFGLKEYPLAAEAAGVLLAYLESTQKRELPHIKPPQYLVTAETMTIDSFSRRNLELVESLREKSKTGSLLWLLDETVTAMGGRLLKRWIERPLAVKQGIEERLDAVEEWVQELLVREDIRALLDQVYDLERLIGRVAYGSANARDLLAIRSSLAVLPDVKNCLERSRSTLLLRLSARIPDLSSLVELIERAIVEEPPVSIREGGLIKEGFDARLDEYKIASRDGKRWIAELEQREREKTGIKSLKVGYNKVFGYYLEVSKANLSLVPPYFERKQTLANGERYITPELKEKEALILEAEEKMVDLEYQIFLSLRERVEQSLQSIQEAAEAIAEIDVIQSLATVAVKRRYVRPVITEGDRLLIEEGRHPVVEAMQNDEPFVPNDTLLDCDENQIALITGPNMAGKSTYMRQVALLVIMAQIGSFVPARRAEVGIVDRVFTRIGASDNLAGGQSTFMVEMVELANILHHATRRSLIILDEIGRGTSTFDGMSIAQAVIEYLHHSPKVGAKTMFATHYHELTKLAETYRGVRNYSTHVQEKDDTIVFLRKILPEPADRSYGIQVAKLAGLPREVLDRAQEILQVLQEEGAQSARETAAAKAGEAVFEDASLPSGETLIKETQNDASLPISVKRTVSDGDAIREAGSADREQEAVQLSLFSDSGRASEIVDELKRLNLMQMTPLDAMNTLFRLQKMAFEE</sequence>
<evidence type="ECO:0000256" key="7">
    <source>
        <dbReference type="ARBA" id="ARBA00023204"/>
    </source>
</evidence>
<dbReference type="FunFam" id="3.40.1170.10:FF:000001">
    <property type="entry name" value="DNA mismatch repair protein MutS"/>
    <property type="match status" value="1"/>
</dbReference>
<evidence type="ECO:0000256" key="4">
    <source>
        <dbReference type="ARBA" id="ARBA00022763"/>
    </source>
</evidence>
<evidence type="ECO:0000256" key="2">
    <source>
        <dbReference type="ARBA" id="ARBA00021982"/>
    </source>
</evidence>
<comment type="function">
    <text evidence="8 9">This protein is involved in the repair of mismatches in DNA. It is possible that it carries out the mismatch recognition step. This protein has a weak ATPase activity.</text>
</comment>
<keyword evidence="6 9" id="KW-0238">DNA-binding</keyword>
<dbReference type="FunFam" id="3.40.50.300:FF:000870">
    <property type="entry name" value="MutS protein homolog 4"/>
    <property type="match status" value="1"/>
</dbReference>
<reference evidence="12" key="1">
    <citation type="journal article" date="2023" name="Int. J. Syst. Evol. Microbiol.">
        <title>Collibacillus ludicampi gen. nov., sp. nov., a new soil bacterium of the family Alicyclobacillaceae.</title>
        <authorList>
            <person name="Jojima T."/>
            <person name="Ioku Y."/>
            <person name="Fukuta Y."/>
            <person name="Shirasaka N."/>
            <person name="Matsumura Y."/>
            <person name="Mori M."/>
        </authorList>
    </citation>
    <scope>NUCLEOTIDE SEQUENCE</scope>
    <source>
        <strain evidence="12">TP075</strain>
    </source>
</reference>
<dbReference type="Pfam" id="PF01624">
    <property type="entry name" value="MutS_I"/>
    <property type="match status" value="1"/>
</dbReference>
<dbReference type="InterPro" id="IPR007861">
    <property type="entry name" value="DNA_mismatch_repair_MutS_clamp"/>
</dbReference>
<accession>A0AAV4LJH5</accession>
<comment type="caution">
    <text evidence="12">The sequence shown here is derived from an EMBL/GenBank/DDBJ whole genome shotgun (WGS) entry which is preliminary data.</text>
</comment>
<dbReference type="GO" id="GO:0030983">
    <property type="term" value="F:mismatched DNA binding"/>
    <property type="evidence" value="ECO:0007669"/>
    <property type="project" value="InterPro"/>
</dbReference>
<dbReference type="InterPro" id="IPR045076">
    <property type="entry name" value="MutS"/>
</dbReference>
<evidence type="ECO:0000256" key="8">
    <source>
        <dbReference type="ARBA" id="ARBA00024647"/>
    </source>
</evidence>
<dbReference type="Gene3D" id="1.10.1420.10">
    <property type="match status" value="2"/>
</dbReference>
<dbReference type="GO" id="GO:0006298">
    <property type="term" value="P:mismatch repair"/>
    <property type="evidence" value="ECO:0007669"/>
    <property type="project" value="UniProtKB-UniRule"/>
</dbReference>
<keyword evidence="4 9" id="KW-0227">DNA damage</keyword>
<evidence type="ECO:0000256" key="10">
    <source>
        <dbReference type="RuleBase" id="RU003756"/>
    </source>
</evidence>
<dbReference type="InterPro" id="IPR016151">
    <property type="entry name" value="DNA_mismatch_repair_MutS_N"/>
</dbReference>
<dbReference type="Pfam" id="PF05188">
    <property type="entry name" value="MutS_II"/>
    <property type="match status" value="1"/>
</dbReference>
<evidence type="ECO:0000313" key="13">
    <source>
        <dbReference type="Proteomes" id="UP001057291"/>
    </source>
</evidence>
<proteinExistence type="inferred from homology"/>
<dbReference type="GO" id="GO:0005829">
    <property type="term" value="C:cytosol"/>
    <property type="evidence" value="ECO:0007669"/>
    <property type="project" value="TreeGrafter"/>
</dbReference>
<dbReference type="EMBL" id="BOQE01000001">
    <property type="protein sequence ID" value="GIM47918.1"/>
    <property type="molecule type" value="Genomic_DNA"/>
</dbReference>
<dbReference type="Pfam" id="PF05192">
    <property type="entry name" value="MutS_III"/>
    <property type="match status" value="1"/>
</dbReference>
<dbReference type="NCBIfam" id="NF003810">
    <property type="entry name" value="PRK05399.1"/>
    <property type="match status" value="1"/>
</dbReference>
<dbReference type="Pfam" id="PF05190">
    <property type="entry name" value="MutS_IV"/>
    <property type="match status" value="1"/>
</dbReference>
<dbReference type="InterPro" id="IPR007860">
    <property type="entry name" value="DNA_mmatch_repair_MutS_con_dom"/>
</dbReference>
<evidence type="ECO:0000313" key="12">
    <source>
        <dbReference type="EMBL" id="GIM47918.1"/>
    </source>
</evidence>
<dbReference type="PIRSF" id="PIRSF037677">
    <property type="entry name" value="DNA_mis_repair_Msh6"/>
    <property type="match status" value="1"/>
</dbReference>
<dbReference type="NCBIfam" id="TIGR01070">
    <property type="entry name" value="mutS1"/>
    <property type="match status" value="1"/>
</dbReference>
<gene>
    <name evidence="9 12" type="primary">mutS</name>
    <name evidence="12" type="ORF">DNHGIG_34670</name>
</gene>
<dbReference type="CDD" id="cd03284">
    <property type="entry name" value="ABC_MutS1"/>
    <property type="match status" value="1"/>
</dbReference>
<organism evidence="12 13">
    <name type="scientific">Collibacillus ludicampi</name>
    <dbReference type="NCBI Taxonomy" id="2771369"/>
    <lineage>
        <taxon>Bacteria</taxon>
        <taxon>Bacillati</taxon>
        <taxon>Bacillota</taxon>
        <taxon>Bacilli</taxon>
        <taxon>Bacillales</taxon>
        <taxon>Alicyclobacillaceae</taxon>
        <taxon>Collibacillus</taxon>
    </lineage>
</organism>
<dbReference type="PROSITE" id="PS00486">
    <property type="entry name" value="DNA_MISMATCH_REPAIR_2"/>
    <property type="match status" value="1"/>
</dbReference>
<dbReference type="SMART" id="SM00534">
    <property type="entry name" value="MUTSac"/>
    <property type="match status" value="1"/>
</dbReference>
<dbReference type="InterPro" id="IPR007695">
    <property type="entry name" value="DNA_mismatch_repair_MutS-lik_N"/>
</dbReference>
<name>A0AAV4LJH5_9BACL</name>
<comment type="similarity">
    <text evidence="1 9 10">Belongs to the DNA mismatch repair MutS family.</text>
</comment>